<organism evidence="4 5">
    <name type="scientific">Polypedilum vanderplanki</name>
    <name type="common">Sleeping chironomid midge</name>
    <dbReference type="NCBI Taxonomy" id="319348"/>
    <lineage>
        <taxon>Eukaryota</taxon>
        <taxon>Metazoa</taxon>
        <taxon>Ecdysozoa</taxon>
        <taxon>Arthropoda</taxon>
        <taxon>Hexapoda</taxon>
        <taxon>Insecta</taxon>
        <taxon>Pterygota</taxon>
        <taxon>Neoptera</taxon>
        <taxon>Endopterygota</taxon>
        <taxon>Diptera</taxon>
        <taxon>Nematocera</taxon>
        <taxon>Chironomoidea</taxon>
        <taxon>Chironomidae</taxon>
        <taxon>Chironominae</taxon>
        <taxon>Polypedilum</taxon>
        <taxon>Polypedilum</taxon>
    </lineage>
</organism>
<dbReference type="PANTHER" id="PTHR13366:SF0">
    <property type="entry name" value="HEAT REPEAT-CONTAINING PROTEIN 6"/>
    <property type="match status" value="1"/>
</dbReference>
<dbReference type="Gene3D" id="1.25.10.10">
    <property type="entry name" value="Leucine-rich Repeat Variant"/>
    <property type="match status" value="2"/>
</dbReference>
<proteinExistence type="predicted"/>
<dbReference type="EMBL" id="JADBJN010000002">
    <property type="protein sequence ID" value="KAG5678450.1"/>
    <property type="molecule type" value="Genomic_DNA"/>
</dbReference>
<dbReference type="Pfam" id="PF13251">
    <property type="entry name" value="DUF4042"/>
    <property type="match status" value="1"/>
</dbReference>
<evidence type="ECO:0000259" key="3">
    <source>
        <dbReference type="Pfam" id="PF13251"/>
    </source>
</evidence>
<reference evidence="4" key="1">
    <citation type="submission" date="2021-03" db="EMBL/GenBank/DDBJ databases">
        <title>Chromosome level genome of the anhydrobiotic midge Polypedilum vanderplanki.</title>
        <authorList>
            <person name="Yoshida Y."/>
            <person name="Kikawada T."/>
            <person name="Gusev O."/>
        </authorList>
    </citation>
    <scope>NUCLEOTIDE SEQUENCE</scope>
    <source>
        <strain evidence="4">NIAS01</strain>
        <tissue evidence="4">Whole body or cell culture</tissue>
    </source>
</reference>
<evidence type="ECO:0000256" key="2">
    <source>
        <dbReference type="SAM" id="MobiDB-lite"/>
    </source>
</evidence>
<name>A0A9J6C8T8_POLVA</name>
<dbReference type="InterPro" id="IPR016024">
    <property type="entry name" value="ARM-type_fold"/>
</dbReference>
<sequence>MDLEKEFIDLSIKFLFVCEDNNELNLLLNDLNSLDYRFQKISNQNVILQFIESLTKIQTTSGNNVIVKTCNLLKQLLNKQKISLPEPLSNKIINWIIKTQSNKSSDIFVCEALDVLALLFKNNHRAALMNLDMMLANDGVLVCHLKMAISNQQQTIIVHDYTPQEIYRSILSCIESILMHLEEENDFEISYEYIDSIGKILIKFIYNFKQNEIHDNDFISIATLAINSLKFICQTSLDFSTDHLGELLGITKAFMMYGLNDNIFYQPVKVHSSQQPIMDLANNTSKNKKIIGLTTKSKKNSKLNASKKKSASAKSGSSKQNYEQDNFNSFSIYRTSDSDFSDNEHNRELINRNKQSKLRLTAHTLVLVLASNIEKKVIFGYWHCLLSADDTICNSLTNCILKDSSPRCKIVALQTIIQLLKNSKPYLLQAENKDKITSTFTPFSVTLGNMITFTYEKLTQAIIKEADLTVLTQILKCISIFITVTPFHRLKVGVVSGFVKYVRLLIRHKDPTIKVAALIIMENLISLQEITPEIYELVEIPKSRIEFNLKKIDESIRMVQPKDDDFIDLELDEDDDTNMEESMNKLDITSSKMSWLLQIVLENLGIFNGIFKTRSIAVSVRVQSLQVLTAMTSHFLLLKDHLLSISTALAKCFQDSPVDEKLYASRALESLGSAINNFLSQEKKTQTDADLCLAFWIRLIPNVIENIQNIKQSTNGLRASLADSLSNLGVHIFEKLDSMKQTQLKSILTGCSYDDDTNVKSSAVRALAVYVLFPSLREDICFIENTTESVLRIIKDQNFVARTKASFGLANIVDCLLIVKETISLNNNLLREIFETCLQMTNDNDRVKVNAVRTLGNSITLLKIDHFKRSDWIQIFEKSIEALNHQLINCSNVKVKWNICYAFSSIMKNVLIFEDKLRIKWQEKVFNTLCQIIETSPNFKVRTNACLALTTPNQRKLYDIHFTKIWTCLLVALEQSNNMTDFNEYRHRDALQDQLCTTICHFINFAMIDDVIQMKSCLIPLMDVTKQNWERVINRLPPEYQNNVLTACNNIKTLEQNCKNVEQKNSIEIIIACFQPVNQLF</sequence>
<feature type="compositionally biased region" description="Basic residues" evidence="2">
    <location>
        <begin position="299"/>
        <end position="311"/>
    </location>
</feature>
<dbReference type="InterPro" id="IPR011989">
    <property type="entry name" value="ARM-like"/>
</dbReference>
<keyword evidence="5" id="KW-1185">Reference proteome</keyword>
<gene>
    <name evidence="4" type="ORF">PVAND_008122</name>
</gene>
<accession>A0A9J6C8T8</accession>
<dbReference type="PANTHER" id="PTHR13366">
    <property type="entry name" value="MALARIA ANTIGEN-RELATED"/>
    <property type="match status" value="1"/>
</dbReference>
<evidence type="ECO:0000313" key="4">
    <source>
        <dbReference type="EMBL" id="KAG5678450.1"/>
    </source>
</evidence>
<dbReference type="SUPFAM" id="SSF48371">
    <property type="entry name" value="ARM repeat"/>
    <property type="match status" value="1"/>
</dbReference>
<dbReference type="AlphaFoldDB" id="A0A9J6C8T8"/>
<dbReference type="Proteomes" id="UP001107558">
    <property type="component" value="Chromosome 2"/>
</dbReference>
<feature type="domain" description="DUF4042" evidence="3">
    <location>
        <begin position="357"/>
        <end position="534"/>
    </location>
</feature>
<protein>
    <recommendedName>
        <fullName evidence="1">HEAT repeat-containing protein 6</fullName>
    </recommendedName>
</protein>
<evidence type="ECO:0000313" key="5">
    <source>
        <dbReference type="Proteomes" id="UP001107558"/>
    </source>
</evidence>
<dbReference type="OrthoDB" id="66533at2759"/>
<comment type="caution">
    <text evidence="4">The sequence shown here is derived from an EMBL/GenBank/DDBJ whole genome shotgun (WGS) entry which is preliminary data.</text>
</comment>
<feature type="region of interest" description="Disordered" evidence="2">
    <location>
        <begin position="299"/>
        <end position="322"/>
    </location>
</feature>
<evidence type="ECO:0000256" key="1">
    <source>
        <dbReference type="ARBA" id="ARBA00015263"/>
    </source>
</evidence>
<dbReference type="InterPro" id="IPR052107">
    <property type="entry name" value="HEAT6"/>
</dbReference>
<dbReference type="InterPro" id="IPR025283">
    <property type="entry name" value="DUF4042"/>
</dbReference>